<evidence type="ECO:0000313" key="4">
    <source>
        <dbReference type="Proteomes" id="UP000323522"/>
    </source>
</evidence>
<sequence length="280" mass="29402">MKLATYKDGSRDGQLVVVSSDLTTAHHVSAIASRLQQVLDDWSFLSPQLQDLARTLDEGRARHAFPFDPRMCMAPLPRACRAVEVQLGDESGGDEAQAWQPLPGDGLLGACDEVSLAGPAATLAVAPRWIVLSGELPVGASPEQALGSVRLVGAGLQWQQRDEACPRPWLSLAPVLMTPDALQAGERGEGRGRLALSLTPSLAPEGLPPAGAPVQPSPPIGPLLARLARARGVRAGTLLALGPAAQPLGEVERVVLAALAPRGQMPLGTLDVGLRRLRRD</sequence>
<dbReference type="AlphaFoldDB" id="A0A5C1PWX3"/>
<reference evidence="2 5" key="2">
    <citation type="submission" date="2024-06" db="EMBL/GenBank/DDBJ databases">
        <title>Genomic Encyclopedia of Type Strains, Phase IV (KMG-IV): sequencing the most valuable type-strain genomes for metagenomic binning, comparative biology and taxonomic classification.</title>
        <authorList>
            <person name="Goeker M."/>
        </authorList>
    </citation>
    <scope>NUCLEOTIDE SEQUENCE [LARGE SCALE GENOMIC DNA]</scope>
    <source>
        <strain evidence="2 5">D-501</strain>
    </source>
</reference>
<protein>
    <submittedName>
        <fullName evidence="2">Fumarylacetoacetate (FAA) hydrolase</fullName>
        <ecNumber evidence="2">3.7.1.2</ecNumber>
    </submittedName>
    <submittedName>
        <fullName evidence="3">Fumarylacetoacetate hydrolase</fullName>
    </submittedName>
</protein>
<dbReference type="KEGG" id="snn:EWH46_04735"/>
<name>A0A5C1PWX3_9BURK</name>
<organism evidence="3 4">
    <name type="scientific">Sphaerotilus sulfidivorans</name>
    <dbReference type="NCBI Taxonomy" id="639200"/>
    <lineage>
        <taxon>Bacteria</taxon>
        <taxon>Pseudomonadati</taxon>
        <taxon>Pseudomonadota</taxon>
        <taxon>Betaproteobacteria</taxon>
        <taxon>Burkholderiales</taxon>
        <taxon>Sphaerotilaceae</taxon>
        <taxon>Sphaerotilus</taxon>
    </lineage>
</organism>
<dbReference type="OrthoDB" id="9775905at2"/>
<evidence type="ECO:0000313" key="2">
    <source>
        <dbReference type="EMBL" id="MET3604192.1"/>
    </source>
</evidence>
<dbReference type="InterPro" id="IPR041072">
    <property type="entry name" value="FAA_hydro_N"/>
</dbReference>
<gene>
    <name evidence="2" type="ORF">ABIC99_002006</name>
    <name evidence="3" type="ORF">EWH46_04735</name>
</gene>
<proteinExistence type="predicted"/>
<keyword evidence="3" id="KW-0378">Hydrolase</keyword>
<dbReference type="RefSeq" id="WP_149502898.1">
    <property type="nucleotide sequence ID" value="NZ_CP035708.1"/>
</dbReference>
<reference evidence="3 4" key="1">
    <citation type="submission" date="2019-02" db="EMBL/GenBank/DDBJ databases">
        <title>Complete Genome Sequence and Methylome Analysis of Sphaerotilus natans subsp. sulfidivorans D-507.</title>
        <authorList>
            <person name="Fomenkov A."/>
            <person name="Gridneva E."/>
            <person name="Smolyakov D."/>
            <person name="Dubinina G."/>
            <person name="Vincze T."/>
            <person name="Grabovich M."/>
            <person name="Roberts R.J."/>
        </authorList>
    </citation>
    <scope>NUCLEOTIDE SEQUENCE [LARGE SCALE GENOMIC DNA]</scope>
    <source>
        <strain evidence="3 4">D-507</strain>
    </source>
</reference>
<dbReference type="Gene3D" id="3.90.850.10">
    <property type="entry name" value="Fumarylacetoacetase-like, C-terminal domain"/>
    <property type="match status" value="1"/>
</dbReference>
<dbReference type="EMBL" id="JBEPLS010000006">
    <property type="protein sequence ID" value="MET3604192.1"/>
    <property type="molecule type" value="Genomic_DNA"/>
</dbReference>
<dbReference type="EC" id="3.7.1.2" evidence="2"/>
<dbReference type="GO" id="GO:0004334">
    <property type="term" value="F:fumarylacetoacetase activity"/>
    <property type="evidence" value="ECO:0007669"/>
    <property type="project" value="UniProtKB-EC"/>
</dbReference>
<evidence type="ECO:0000313" key="5">
    <source>
        <dbReference type="Proteomes" id="UP001549111"/>
    </source>
</evidence>
<dbReference type="Proteomes" id="UP000323522">
    <property type="component" value="Chromosome"/>
</dbReference>
<dbReference type="Proteomes" id="UP001549111">
    <property type="component" value="Unassembled WGS sequence"/>
</dbReference>
<dbReference type="EMBL" id="CP035708">
    <property type="protein sequence ID" value="QEN00155.1"/>
    <property type="molecule type" value="Genomic_DNA"/>
</dbReference>
<evidence type="ECO:0000313" key="3">
    <source>
        <dbReference type="EMBL" id="QEN00155.1"/>
    </source>
</evidence>
<accession>A0A5C1PWX3</accession>
<dbReference type="Pfam" id="PF18288">
    <property type="entry name" value="FAA_hydro_N_2"/>
    <property type="match status" value="1"/>
</dbReference>
<feature type="domain" description="Fumarylacetoacetase N-terminal" evidence="1">
    <location>
        <begin position="1"/>
        <end position="78"/>
    </location>
</feature>
<dbReference type="InterPro" id="IPR036663">
    <property type="entry name" value="Fumarylacetoacetase_C_sf"/>
</dbReference>
<keyword evidence="5" id="KW-1185">Reference proteome</keyword>
<evidence type="ECO:0000259" key="1">
    <source>
        <dbReference type="Pfam" id="PF18288"/>
    </source>
</evidence>